<keyword evidence="4" id="KW-0560">Oxidoreductase</keyword>
<dbReference type="InterPro" id="IPR016166">
    <property type="entry name" value="FAD-bd_PCMH"/>
</dbReference>
<evidence type="ECO:0000256" key="3">
    <source>
        <dbReference type="ARBA" id="ARBA00022827"/>
    </source>
</evidence>
<dbReference type="GO" id="GO:0071949">
    <property type="term" value="F:FAD binding"/>
    <property type="evidence" value="ECO:0007669"/>
    <property type="project" value="InterPro"/>
</dbReference>
<keyword evidence="3" id="KW-0274">FAD</keyword>
<dbReference type="InterPro" id="IPR012951">
    <property type="entry name" value="BBE"/>
</dbReference>
<dbReference type="PROSITE" id="PS51387">
    <property type="entry name" value="FAD_PCMH"/>
    <property type="match status" value="1"/>
</dbReference>
<protein>
    <recommendedName>
        <fullName evidence="6">FAD-binding PCMH-type domain-containing protein</fullName>
    </recommendedName>
</protein>
<dbReference type="OrthoDB" id="2151789at2759"/>
<proteinExistence type="inferred from homology"/>
<dbReference type="EMBL" id="SEOQ01000422">
    <property type="protein sequence ID" value="TFY63301.1"/>
    <property type="molecule type" value="Genomic_DNA"/>
</dbReference>
<evidence type="ECO:0000259" key="6">
    <source>
        <dbReference type="PROSITE" id="PS51387"/>
    </source>
</evidence>
<keyword evidence="8" id="KW-1185">Reference proteome</keyword>
<accession>A0A4Y9YP46</accession>
<name>A0A4Y9YP46_9AGAM</name>
<feature type="chain" id="PRO_5021195530" description="FAD-binding PCMH-type domain-containing protein" evidence="5">
    <location>
        <begin position="24"/>
        <end position="496"/>
    </location>
</feature>
<dbReference type="PANTHER" id="PTHR42973:SF13">
    <property type="entry name" value="FAD-BINDING PCMH-TYPE DOMAIN-CONTAINING PROTEIN"/>
    <property type="match status" value="1"/>
</dbReference>
<dbReference type="InterPro" id="IPR006094">
    <property type="entry name" value="Oxid_FAD_bind_N"/>
</dbReference>
<dbReference type="PANTHER" id="PTHR42973">
    <property type="entry name" value="BINDING OXIDOREDUCTASE, PUTATIVE (AFU_ORTHOLOGUE AFUA_1G17690)-RELATED"/>
    <property type="match status" value="1"/>
</dbReference>
<gene>
    <name evidence="7" type="ORF">EVG20_g6365</name>
</gene>
<reference evidence="7 8" key="1">
    <citation type="submission" date="2019-02" db="EMBL/GenBank/DDBJ databases">
        <title>Genome sequencing of the rare red list fungi Dentipellis fragilis.</title>
        <authorList>
            <person name="Buettner E."/>
            <person name="Kellner H."/>
        </authorList>
    </citation>
    <scope>NUCLEOTIDE SEQUENCE [LARGE SCALE GENOMIC DNA]</scope>
    <source>
        <strain evidence="7 8">DSM 105465</strain>
    </source>
</reference>
<dbReference type="InterPro" id="IPR016169">
    <property type="entry name" value="FAD-bd_PCMH_sub2"/>
</dbReference>
<dbReference type="Gene3D" id="3.30.465.10">
    <property type="match status" value="1"/>
</dbReference>
<feature type="signal peptide" evidence="5">
    <location>
        <begin position="1"/>
        <end position="23"/>
    </location>
</feature>
<dbReference type="GO" id="GO:0016491">
    <property type="term" value="F:oxidoreductase activity"/>
    <property type="evidence" value="ECO:0007669"/>
    <property type="project" value="UniProtKB-KW"/>
</dbReference>
<keyword evidence="5" id="KW-0732">Signal</keyword>
<evidence type="ECO:0000256" key="4">
    <source>
        <dbReference type="ARBA" id="ARBA00023002"/>
    </source>
</evidence>
<evidence type="ECO:0000313" key="7">
    <source>
        <dbReference type="EMBL" id="TFY63301.1"/>
    </source>
</evidence>
<dbReference type="AlphaFoldDB" id="A0A4Y9YP46"/>
<sequence length="496" mass="52189">MAGSVFAAGKLAALLSLTAAALALPEGPTNFERSDDAILSVCKNISSAISSESDVYYPLSFQYSADIAHWAASSSANAACSVEPGTTEDVGKILQILGSTKTPFAVKGGGHSSNPGFSSTTGVQIAMTRFSQINYDSSSQTVALGPGLIWDDVYAALEPHNVNVVGGRVTGVGVAGFTLGGGYSWKTSQYGLTIDTVQAFELVLPNGTVTTVTADNEDLFFGLKGGFNNFGIVTQFILKTFPQTQVWGGIITITGDQLDKVTAAVAKFSAEVTDPKAAVLPTYNFVLGQTGVSLIMFYDAPTPPSGIFDDFLAIPSFTKDISTRSFSSLVQSSPANATAGSRGLFHSVSVLSYTTSLLNVIVNESMYWGKNLALDSASFISYDVEPFLPSLFSHGAASAYPPDRSRGLLPLNLYFAWGSSLADDTLHQAVIQSADRIRAAAVAEGQDVADAVIYGNYALYDASLTSIYGSNVDRLKSIKATYDPANVMGLTGGFRF</sequence>
<comment type="caution">
    <text evidence="7">The sequence shown here is derived from an EMBL/GenBank/DDBJ whole genome shotgun (WGS) entry which is preliminary data.</text>
</comment>
<evidence type="ECO:0000313" key="8">
    <source>
        <dbReference type="Proteomes" id="UP000298327"/>
    </source>
</evidence>
<feature type="domain" description="FAD-binding PCMH-type" evidence="6">
    <location>
        <begin position="74"/>
        <end position="243"/>
    </location>
</feature>
<dbReference type="STRING" id="205917.A0A4Y9YP46"/>
<dbReference type="InterPro" id="IPR036318">
    <property type="entry name" value="FAD-bd_PCMH-like_sf"/>
</dbReference>
<keyword evidence="2" id="KW-0285">Flavoprotein</keyword>
<evidence type="ECO:0000256" key="5">
    <source>
        <dbReference type="SAM" id="SignalP"/>
    </source>
</evidence>
<comment type="similarity">
    <text evidence="1">Belongs to the oxygen-dependent FAD-linked oxidoreductase family.</text>
</comment>
<dbReference type="SUPFAM" id="SSF56176">
    <property type="entry name" value="FAD-binding/transporter-associated domain-like"/>
    <property type="match status" value="1"/>
</dbReference>
<dbReference type="Pfam" id="PF08031">
    <property type="entry name" value="BBE"/>
    <property type="match status" value="1"/>
</dbReference>
<dbReference type="InterPro" id="IPR050416">
    <property type="entry name" value="FAD-linked_Oxidoreductase"/>
</dbReference>
<evidence type="ECO:0000256" key="2">
    <source>
        <dbReference type="ARBA" id="ARBA00022630"/>
    </source>
</evidence>
<evidence type="ECO:0000256" key="1">
    <source>
        <dbReference type="ARBA" id="ARBA00005466"/>
    </source>
</evidence>
<dbReference type="Pfam" id="PF01565">
    <property type="entry name" value="FAD_binding_4"/>
    <property type="match status" value="1"/>
</dbReference>
<organism evidence="7 8">
    <name type="scientific">Dentipellis fragilis</name>
    <dbReference type="NCBI Taxonomy" id="205917"/>
    <lineage>
        <taxon>Eukaryota</taxon>
        <taxon>Fungi</taxon>
        <taxon>Dikarya</taxon>
        <taxon>Basidiomycota</taxon>
        <taxon>Agaricomycotina</taxon>
        <taxon>Agaricomycetes</taxon>
        <taxon>Russulales</taxon>
        <taxon>Hericiaceae</taxon>
        <taxon>Dentipellis</taxon>
    </lineage>
</organism>
<dbReference type="Proteomes" id="UP000298327">
    <property type="component" value="Unassembled WGS sequence"/>
</dbReference>